<gene>
    <name evidence="7" type="ORF">D9Q98_010048</name>
</gene>
<comment type="caution">
    <text evidence="7">The sequence shown here is derived from an EMBL/GenBank/DDBJ whole genome shotgun (WGS) entry which is preliminary data.</text>
</comment>
<comment type="similarity">
    <text evidence="2">Belongs to the TAF7 family.</text>
</comment>
<dbReference type="Pfam" id="PF04658">
    <property type="entry name" value="TAFII55_N"/>
    <property type="match status" value="1"/>
</dbReference>
<dbReference type="PANTHER" id="PTHR12228">
    <property type="entry name" value="TRANSCRIPTION INITIATION FACTOR TFIID 55 KD SUBUNIT-RELATED"/>
    <property type="match status" value="1"/>
</dbReference>
<reference evidence="7" key="2">
    <citation type="submission" date="2020-11" db="EMBL/GenBank/DDBJ databases">
        <authorList>
            <person name="Cecchin M."/>
            <person name="Marcolungo L."/>
            <person name="Rossato M."/>
            <person name="Girolomoni L."/>
            <person name="Cosentino E."/>
            <person name="Cuine S."/>
            <person name="Li-Beisson Y."/>
            <person name="Delledonne M."/>
            <person name="Ballottari M."/>
        </authorList>
    </citation>
    <scope>NUCLEOTIDE SEQUENCE</scope>
    <source>
        <strain evidence="7">211/11P</strain>
        <tissue evidence="7">Whole cell</tissue>
    </source>
</reference>
<dbReference type="GO" id="GO:0016251">
    <property type="term" value="F:RNA polymerase II general transcription initiation factor activity"/>
    <property type="evidence" value="ECO:0007669"/>
    <property type="project" value="TreeGrafter"/>
</dbReference>
<accession>A0A9D4TMT3</accession>
<reference evidence="7" key="1">
    <citation type="journal article" date="2019" name="Plant J.">
        <title>Chlorella vulgaris genome assembly and annotation reveals the molecular basis for metabolic acclimation to high light conditions.</title>
        <authorList>
            <person name="Cecchin M."/>
            <person name="Marcolungo L."/>
            <person name="Rossato M."/>
            <person name="Girolomoni L."/>
            <person name="Cosentino E."/>
            <person name="Cuine S."/>
            <person name="Li-Beisson Y."/>
            <person name="Delledonne M."/>
            <person name="Ballottari M."/>
        </authorList>
    </citation>
    <scope>NUCLEOTIDE SEQUENCE</scope>
    <source>
        <strain evidence="7">211/11P</strain>
    </source>
</reference>
<keyword evidence="8" id="KW-1185">Reference proteome</keyword>
<dbReference type="AlphaFoldDB" id="A0A9D4TMT3"/>
<dbReference type="PANTHER" id="PTHR12228:SF0">
    <property type="entry name" value="TATA-BOX BINDING PROTEIN ASSOCIATED FACTOR 7"/>
    <property type="match status" value="1"/>
</dbReference>
<evidence type="ECO:0000256" key="4">
    <source>
        <dbReference type="ARBA" id="ARBA00023163"/>
    </source>
</evidence>
<keyword evidence="3" id="KW-0805">Transcription regulation</keyword>
<dbReference type="EMBL" id="SIDB01000008">
    <property type="protein sequence ID" value="KAI3429733.1"/>
    <property type="molecule type" value="Genomic_DNA"/>
</dbReference>
<organism evidence="7 8">
    <name type="scientific">Chlorella vulgaris</name>
    <name type="common">Green alga</name>
    <dbReference type="NCBI Taxonomy" id="3077"/>
    <lineage>
        <taxon>Eukaryota</taxon>
        <taxon>Viridiplantae</taxon>
        <taxon>Chlorophyta</taxon>
        <taxon>core chlorophytes</taxon>
        <taxon>Trebouxiophyceae</taxon>
        <taxon>Chlorellales</taxon>
        <taxon>Chlorellaceae</taxon>
        <taxon>Chlorella clade</taxon>
        <taxon>Chlorella</taxon>
    </lineage>
</organism>
<keyword evidence="4" id="KW-0804">Transcription</keyword>
<dbReference type="Proteomes" id="UP001055712">
    <property type="component" value="Unassembled WGS sequence"/>
</dbReference>
<proteinExistence type="inferred from homology"/>
<evidence type="ECO:0000256" key="1">
    <source>
        <dbReference type="ARBA" id="ARBA00004123"/>
    </source>
</evidence>
<feature type="domain" description="TAFII55 protein conserved region" evidence="6">
    <location>
        <begin position="6"/>
        <end position="154"/>
    </location>
</feature>
<dbReference type="GO" id="GO:0005669">
    <property type="term" value="C:transcription factor TFIID complex"/>
    <property type="evidence" value="ECO:0007669"/>
    <property type="project" value="InterPro"/>
</dbReference>
<evidence type="ECO:0000259" key="6">
    <source>
        <dbReference type="SMART" id="SM01370"/>
    </source>
</evidence>
<dbReference type="CDD" id="cd08047">
    <property type="entry name" value="TAF7"/>
    <property type="match status" value="1"/>
</dbReference>
<evidence type="ECO:0000256" key="5">
    <source>
        <dbReference type="ARBA" id="ARBA00023242"/>
    </source>
</evidence>
<keyword evidence="5" id="KW-0539">Nucleus</keyword>
<evidence type="ECO:0000313" key="7">
    <source>
        <dbReference type="EMBL" id="KAI3429733.1"/>
    </source>
</evidence>
<dbReference type="InterPro" id="IPR006751">
    <property type="entry name" value="TAFII55_prot_cons_reg"/>
</dbReference>
<name>A0A9D4TMT3_CHLVU</name>
<sequence length="180" mass="19835">MEQREVEEQYVLRVKDPALADELRAALRQQEALHPATQSARLMFTDSERSGSFQWGGRSYPLTVLNLPSVVESYKTLDDINLVKTCDIGQVLIVGDEPGLAEQAASGEARDGVTPPMRNACERIFRKPIDVAAEVVQKVEFDLLTILAGGAPEGLKFVDTEEEWVVDPATGQGAWLPVKR</sequence>
<dbReference type="InterPro" id="IPR037817">
    <property type="entry name" value="TAF7"/>
</dbReference>
<evidence type="ECO:0000313" key="8">
    <source>
        <dbReference type="Proteomes" id="UP001055712"/>
    </source>
</evidence>
<protein>
    <recommendedName>
        <fullName evidence="6">TAFII55 protein conserved region domain-containing protein</fullName>
    </recommendedName>
</protein>
<dbReference type="GO" id="GO:0051123">
    <property type="term" value="P:RNA polymerase II preinitiation complex assembly"/>
    <property type="evidence" value="ECO:0007669"/>
    <property type="project" value="TreeGrafter"/>
</dbReference>
<comment type="subcellular location">
    <subcellularLocation>
        <location evidence="1">Nucleus</location>
    </subcellularLocation>
</comment>
<dbReference type="SMART" id="SM01370">
    <property type="entry name" value="TAFII55_N"/>
    <property type="match status" value="1"/>
</dbReference>
<evidence type="ECO:0000256" key="3">
    <source>
        <dbReference type="ARBA" id="ARBA00023015"/>
    </source>
</evidence>
<dbReference type="OrthoDB" id="153872at2759"/>
<evidence type="ECO:0000256" key="2">
    <source>
        <dbReference type="ARBA" id="ARBA00009368"/>
    </source>
</evidence>